<dbReference type="GO" id="GO:0005524">
    <property type="term" value="F:ATP binding"/>
    <property type="evidence" value="ECO:0007669"/>
    <property type="project" value="UniProtKB-KW"/>
</dbReference>
<reference evidence="5" key="1">
    <citation type="submission" date="2018-06" db="EMBL/GenBank/DDBJ databases">
        <authorList>
            <person name="Zhirakovskaya E."/>
        </authorList>
    </citation>
    <scope>NUCLEOTIDE SEQUENCE</scope>
</reference>
<sequence>MTDPLINFPDPFEVLSRLPALVVGADYGTIVTLDGEVMAYDLKELKKIVRGQAFLICNQRITGQNLGHISYRPFDVLELFAFIRPAEFCLPLPFGLAQALSFSNSSDTPEDQAVIILQAAHRLMQDLMDPAYIYGDGVAATAHRMAGAGWPWGPLILGAVGQNAQDYYVWNHLPEWEDSPPAPPPGVSPVSGPESLARLRNLLGPNAEDRKSQQDYTVLTAGAFDAPDDLDEPKLVLAEAGTGIGKTLGYIAPASLWAEKNGGTVWLATYTKNLQRQLDQELDSLYPDPKIKQQKVVIRKGRENYLCLLNLQELSQGAAQQQGRILLGLVSRWARYSRDGDMIGGDFPAWLGEIFGQNRLTQLTDRRGECVYSACAHYRKCYIEKAQRNAKTADLVIANHALVMVQCATRMGEADLPNRYVFDEGHHLFDAADSAFAAHLTGQEGQELRRWIRGAEQSGRRGKGLKGRVEDLIHDDDEARRMLEQVVTAARCLPAEGWHGRLGDGSPFGPAEKFLSLVRAQVLIRNHGAKVFHSLETPAEQIAPDLLEAAEELHLALDDLAKPLKKLAAVLLKKLDAEAAELDSSTRGRLEAVARTLTRRAATIAEGWMPMLTSLKGDKNDAFVDWFELDRKQGRDVDVGLYRHWLDPSLPFVETVLKPADGVVITSATLRDRITDNDNPDIEWHAAEIRTGAAHLINPPRRQSLKSPFNYAQQSRIFIVNDMNRRDLDQLAAAYRELMIASDGGALGIFTAISRLRAVQERLAQPLNEHNIPFYAQHVDPINVSTLIDIFRAVEDSCLLGTDAVRDGVDVPGASLRLCIFDKVPWPRPTILHKARRQKFGKQTYDDLITRLRLKQAYGRLIRRRTDKGVFVMLDGATPTRLLSAFPEDVIIERLGLAEAIRKTRDFLTMTSQEDMTS</sequence>
<dbReference type="Gene3D" id="3.40.50.300">
    <property type="entry name" value="P-loop containing nucleotide triphosphate hydrolases"/>
    <property type="match status" value="2"/>
</dbReference>
<keyword evidence="3" id="KW-0067">ATP-binding</keyword>
<organism evidence="5">
    <name type="scientific">hydrothermal vent metagenome</name>
    <dbReference type="NCBI Taxonomy" id="652676"/>
    <lineage>
        <taxon>unclassified sequences</taxon>
        <taxon>metagenomes</taxon>
        <taxon>ecological metagenomes</taxon>
    </lineage>
</organism>
<accession>A0A3B0R896</accession>
<evidence type="ECO:0000313" key="5">
    <source>
        <dbReference type="EMBL" id="VAV89420.1"/>
    </source>
</evidence>
<dbReference type="GO" id="GO:0003676">
    <property type="term" value="F:nucleic acid binding"/>
    <property type="evidence" value="ECO:0007669"/>
    <property type="project" value="InterPro"/>
</dbReference>
<dbReference type="PANTHER" id="PTHR11472:SF34">
    <property type="entry name" value="REGULATOR OF TELOMERE ELONGATION HELICASE 1"/>
    <property type="match status" value="1"/>
</dbReference>
<evidence type="ECO:0000256" key="1">
    <source>
        <dbReference type="ARBA" id="ARBA00022741"/>
    </source>
</evidence>
<dbReference type="InterPro" id="IPR006555">
    <property type="entry name" value="ATP-dep_Helicase_C"/>
</dbReference>
<keyword evidence="5" id="KW-0347">Helicase</keyword>
<dbReference type="InterPro" id="IPR027417">
    <property type="entry name" value="P-loop_NTPase"/>
</dbReference>
<evidence type="ECO:0000256" key="2">
    <source>
        <dbReference type="ARBA" id="ARBA00022801"/>
    </source>
</evidence>
<dbReference type="GO" id="GO:0006139">
    <property type="term" value="P:nucleobase-containing compound metabolic process"/>
    <property type="evidence" value="ECO:0007669"/>
    <property type="project" value="InterPro"/>
</dbReference>
<dbReference type="SUPFAM" id="SSF52540">
    <property type="entry name" value="P-loop containing nucleoside triphosphate hydrolases"/>
    <property type="match status" value="1"/>
</dbReference>
<name>A0A3B0R896_9ZZZZ</name>
<gene>
    <name evidence="5" type="ORF">MNBD_ALPHA02-469</name>
</gene>
<feature type="domain" description="Helicase ATP-binding" evidence="4">
    <location>
        <begin position="199"/>
        <end position="477"/>
    </location>
</feature>
<protein>
    <submittedName>
        <fullName evidence="5">DinG family ATP-dependent helicase YoaA</fullName>
    </submittedName>
</protein>
<dbReference type="GO" id="GO:0016818">
    <property type="term" value="F:hydrolase activity, acting on acid anhydrides, in phosphorus-containing anhydrides"/>
    <property type="evidence" value="ECO:0007669"/>
    <property type="project" value="InterPro"/>
</dbReference>
<keyword evidence="1" id="KW-0547">Nucleotide-binding</keyword>
<dbReference type="SMART" id="SM00491">
    <property type="entry name" value="HELICc2"/>
    <property type="match status" value="1"/>
</dbReference>
<proteinExistence type="predicted"/>
<dbReference type="GO" id="GO:0003678">
    <property type="term" value="F:DNA helicase activity"/>
    <property type="evidence" value="ECO:0007669"/>
    <property type="project" value="TreeGrafter"/>
</dbReference>
<keyword evidence="2" id="KW-0378">Hydrolase</keyword>
<dbReference type="PROSITE" id="PS51193">
    <property type="entry name" value="HELICASE_ATP_BIND_2"/>
    <property type="match status" value="1"/>
</dbReference>
<evidence type="ECO:0000259" key="4">
    <source>
        <dbReference type="PROSITE" id="PS51193"/>
    </source>
</evidence>
<dbReference type="InterPro" id="IPR045028">
    <property type="entry name" value="DinG/Rad3-like"/>
</dbReference>
<dbReference type="Pfam" id="PF13307">
    <property type="entry name" value="Helicase_C_2"/>
    <property type="match status" value="1"/>
</dbReference>
<dbReference type="InterPro" id="IPR014013">
    <property type="entry name" value="Helic_SF1/SF2_ATP-bd_DinG/Rad3"/>
</dbReference>
<dbReference type="EMBL" id="UOED01000046">
    <property type="protein sequence ID" value="VAV89420.1"/>
    <property type="molecule type" value="Genomic_DNA"/>
</dbReference>
<evidence type="ECO:0000256" key="3">
    <source>
        <dbReference type="ARBA" id="ARBA00022840"/>
    </source>
</evidence>
<dbReference type="AlphaFoldDB" id="A0A3B0R896"/>
<dbReference type="PANTHER" id="PTHR11472">
    <property type="entry name" value="DNA REPAIR DEAD HELICASE RAD3/XP-D SUBFAMILY MEMBER"/>
    <property type="match status" value="1"/>
</dbReference>